<dbReference type="EMBL" id="SNRY01000679">
    <property type="protein sequence ID" value="KAA6337673.1"/>
    <property type="molecule type" value="Genomic_DNA"/>
</dbReference>
<accession>A0A5J4RXG9</accession>
<proteinExistence type="predicted"/>
<protein>
    <submittedName>
        <fullName evidence="1">Uncharacterized protein</fullName>
    </submittedName>
</protein>
<gene>
    <name evidence="1" type="ORF">EZS27_014269</name>
</gene>
<organism evidence="1">
    <name type="scientific">termite gut metagenome</name>
    <dbReference type="NCBI Taxonomy" id="433724"/>
    <lineage>
        <taxon>unclassified sequences</taxon>
        <taxon>metagenomes</taxon>
        <taxon>organismal metagenomes</taxon>
    </lineage>
</organism>
<name>A0A5J4RXG9_9ZZZZ</name>
<dbReference type="AlphaFoldDB" id="A0A5J4RXG9"/>
<reference evidence="1" key="1">
    <citation type="submission" date="2019-03" db="EMBL/GenBank/DDBJ databases">
        <title>Single cell metagenomics reveals metabolic interactions within the superorganism composed of flagellate Streblomastix strix and complex community of Bacteroidetes bacteria on its surface.</title>
        <authorList>
            <person name="Treitli S.C."/>
            <person name="Kolisko M."/>
            <person name="Husnik F."/>
            <person name="Keeling P."/>
            <person name="Hampl V."/>
        </authorList>
    </citation>
    <scope>NUCLEOTIDE SEQUENCE</scope>
    <source>
        <strain evidence="1">STM</strain>
    </source>
</reference>
<sequence>MNLHTKTQDFAELIQLTAKRFEIATEFVEKDYWITLILGKLSHSLI</sequence>
<evidence type="ECO:0000313" key="1">
    <source>
        <dbReference type="EMBL" id="KAA6337673.1"/>
    </source>
</evidence>
<comment type="caution">
    <text evidence="1">The sequence shown here is derived from an EMBL/GenBank/DDBJ whole genome shotgun (WGS) entry which is preliminary data.</text>
</comment>